<gene>
    <name evidence="1" type="ORF">SAMN02745248_00022</name>
</gene>
<dbReference type="Proteomes" id="UP000183952">
    <property type="component" value="Unassembled WGS sequence"/>
</dbReference>
<dbReference type="STRING" id="1121331.SAMN02745248_00022"/>
<dbReference type="OrthoDB" id="9925424at2"/>
<dbReference type="EMBL" id="FRAD01000003">
    <property type="protein sequence ID" value="SHJ41017.1"/>
    <property type="molecule type" value="Genomic_DNA"/>
</dbReference>
<reference evidence="1 2" key="1">
    <citation type="submission" date="2016-11" db="EMBL/GenBank/DDBJ databases">
        <authorList>
            <person name="Jaros S."/>
            <person name="Januszkiewicz K."/>
            <person name="Wedrychowicz H."/>
        </authorList>
    </citation>
    <scope>NUCLEOTIDE SEQUENCE [LARGE SCALE GENOMIC DNA]</scope>
    <source>
        <strain evidence="1 2">DSM 3090</strain>
    </source>
</reference>
<protein>
    <submittedName>
        <fullName evidence="1">Uncharacterized protein</fullName>
    </submittedName>
</protein>
<keyword evidence="2" id="KW-1185">Reference proteome</keyword>
<dbReference type="AlphaFoldDB" id="A0A1M6J2X6"/>
<dbReference type="RefSeq" id="WP_072900954.1">
    <property type="nucleotide sequence ID" value="NZ_FRAD01000003.1"/>
</dbReference>
<name>A0A1M6J2X6_9CLOT</name>
<sequence>MIEKCHKCHSLDIVDVDGVLMCNNCGEILNGDCKKEISIKIDSVEAQNHAESSISQDDDLNIEALENLNDEDDLSEEEIGDFQPFSDLSYLLDSEEEMDSDQEDVLNREGQWCFIDDVDDLAEDLSYEDYNNAYEEKYPGLLIRK</sequence>
<accession>A0A1M6J2X6</accession>
<evidence type="ECO:0000313" key="2">
    <source>
        <dbReference type="Proteomes" id="UP000183952"/>
    </source>
</evidence>
<evidence type="ECO:0000313" key="1">
    <source>
        <dbReference type="EMBL" id="SHJ41017.1"/>
    </source>
</evidence>
<organism evidence="1 2">
    <name type="scientific">Hathewaya proteolytica DSM 3090</name>
    <dbReference type="NCBI Taxonomy" id="1121331"/>
    <lineage>
        <taxon>Bacteria</taxon>
        <taxon>Bacillati</taxon>
        <taxon>Bacillota</taxon>
        <taxon>Clostridia</taxon>
        <taxon>Eubacteriales</taxon>
        <taxon>Clostridiaceae</taxon>
        <taxon>Hathewaya</taxon>
    </lineage>
</organism>
<proteinExistence type="predicted"/>